<sequence>MEPLSPRAANIQAKPKASGKTAVKPSEAKKTANQKEHAPKPPAVVVQPPLHGTSLSESYKTGNHLGKGGFAVCYEGELQCRRDNIKDRIYALKIVPAKMNHKKMEDKFRTELQIHAKLHHPNIVEFHRAFTFKESTYVVLELCSSGSVMELVKKRGCLSLPEVRRLTVQLCGAVKYMHARNVIHRDLKMGNLFLDHDMNLKIGDFGLAAVLVSKSEYEGVFSKNASRRTTVCGTPNYIAPEILEKAKGGHDHKVDIWAIGVILFAMLTGFPPFQATSQDEIYRKAKNVEYDWPDSGANSRRCHNDIPLEAKGLVSYLLQVDAEARPNPDGIVSHRFFWMHGGNAIPLALDPSCRRQKPSWLLDEQPRGDVMDKITPRLELSVLAQQCGVGQLRGESSPYQVVGDNVDISLYKECIAEDLEGGSPVVPLPDEMVYCSTASLNTWPNRRSPSPDSLASVTLVEGYNIQETTRVSEESEYRLHKPTKPIQVVQPNLRKRGPIQSHAATLRAAQAGPIPLKATLKPTQNLNNPQNSTQRSTSSRRLLNELPVRPGTGAISVTVPQGATSQRQSSRVTRSATNTSVPPPNTADRMSESEAPEPDKKRRDDTAKNEARIAATIQEEIEEAVLGQRSSRRLKKGPKMSARRPARESTLISPDEVAESLVGTDPKSVLASLKTLHEELSTCLNGKAQYRGDHKAFLAIREHKPKSRPVVSKWVDYSHKFGVGYMLENGTVGCLLNGEKDKHPSCVAIAHADNHYKKKQSPSYPDKHQIVDKDGAPVAFFENCGEEGFRRVLVSPKNYQISGDRSITEGFRNGTDIYDSRKRERLFLWEKFARYMAVNLARNDSDKSSPDPSELVGPFLKFYQRIGNVGIFGFGDGSLQFNFPDHTKLMLSSDGTWLDYYYLPVESAQSLKRGEILEAASLLERSVLHYPTSIMLKGSYGDHDFKSIIIANELPAKVAFVKDIVAIWCKAGGLGRMAGQRDLKWEGMSEKGGKYVWVTIGAYGGDEKKYERRGS</sequence>
<dbReference type="OrthoDB" id="408964at2759"/>
<feature type="binding site" evidence="6">
    <location>
        <position position="98"/>
    </location>
    <ligand>
        <name>ATP</name>
        <dbReference type="ChEBI" id="CHEBI:30616"/>
    </ligand>
</feature>
<dbReference type="GO" id="GO:0005816">
    <property type="term" value="C:spindle pole body"/>
    <property type="evidence" value="ECO:0007669"/>
    <property type="project" value="TreeGrafter"/>
</dbReference>
<dbReference type="PROSITE" id="PS50011">
    <property type="entry name" value="PROTEIN_KINASE_DOM"/>
    <property type="match status" value="1"/>
</dbReference>
<dbReference type="PANTHER" id="PTHR24345:SF0">
    <property type="entry name" value="CELL CYCLE SERINE_THREONINE-PROTEIN KINASE CDC5_MSD2"/>
    <property type="match status" value="1"/>
</dbReference>
<evidence type="ECO:0000313" key="10">
    <source>
        <dbReference type="Proteomes" id="UP000664521"/>
    </source>
</evidence>
<evidence type="ECO:0000256" key="6">
    <source>
        <dbReference type="PROSITE-ProRule" id="PRU10141"/>
    </source>
</evidence>
<keyword evidence="4 9" id="KW-0418">Kinase</keyword>
<dbReference type="InterPro" id="IPR036947">
    <property type="entry name" value="POLO_box_dom_sf"/>
</dbReference>
<evidence type="ECO:0000256" key="2">
    <source>
        <dbReference type="ARBA" id="ARBA00022679"/>
    </source>
</evidence>
<gene>
    <name evidence="9" type="primary">CDC5</name>
    <name evidence="9" type="ORF">HETSPECPRED_000581</name>
</gene>
<accession>A0A8H3G832</accession>
<feature type="region of interest" description="Disordered" evidence="7">
    <location>
        <begin position="628"/>
        <end position="652"/>
    </location>
</feature>
<dbReference type="Proteomes" id="UP000664521">
    <property type="component" value="Unassembled WGS sequence"/>
</dbReference>
<keyword evidence="3 6" id="KW-0547">Nucleotide-binding</keyword>
<feature type="compositionally biased region" description="Low complexity" evidence="7">
    <location>
        <begin position="563"/>
        <end position="577"/>
    </location>
</feature>
<dbReference type="CDD" id="cd13118">
    <property type="entry name" value="POLO_box_1"/>
    <property type="match status" value="1"/>
</dbReference>
<dbReference type="FunFam" id="1.10.510.10:FF:000652">
    <property type="entry name" value="Serine/threonine-protein kinase"/>
    <property type="match status" value="1"/>
</dbReference>
<dbReference type="SUPFAM" id="SSF56112">
    <property type="entry name" value="Protein kinase-like (PK-like)"/>
    <property type="match status" value="1"/>
</dbReference>
<organism evidence="9 10">
    <name type="scientific">Heterodermia speciosa</name>
    <dbReference type="NCBI Taxonomy" id="116794"/>
    <lineage>
        <taxon>Eukaryota</taxon>
        <taxon>Fungi</taxon>
        <taxon>Dikarya</taxon>
        <taxon>Ascomycota</taxon>
        <taxon>Pezizomycotina</taxon>
        <taxon>Lecanoromycetes</taxon>
        <taxon>OSLEUM clade</taxon>
        <taxon>Lecanoromycetidae</taxon>
        <taxon>Caliciales</taxon>
        <taxon>Physciaceae</taxon>
        <taxon>Heterodermia</taxon>
    </lineage>
</organism>
<protein>
    <submittedName>
        <fullName evidence="9">Cell cycle serine/threonine-protein kinase cdc5/MSD2</fullName>
    </submittedName>
</protein>
<dbReference type="Pfam" id="PF00069">
    <property type="entry name" value="Pkinase"/>
    <property type="match status" value="1"/>
</dbReference>
<keyword evidence="5 6" id="KW-0067">ATP-binding</keyword>
<dbReference type="EMBL" id="CAJPDS010000102">
    <property type="protein sequence ID" value="CAF9937560.1"/>
    <property type="molecule type" value="Genomic_DNA"/>
</dbReference>
<dbReference type="SUPFAM" id="SSF82615">
    <property type="entry name" value="Polo-box domain"/>
    <property type="match status" value="2"/>
</dbReference>
<evidence type="ECO:0000256" key="5">
    <source>
        <dbReference type="ARBA" id="ARBA00022840"/>
    </source>
</evidence>
<keyword evidence="1" id="KW-0723">Serine/threonine-protein kinase</keyword>
<dbReference type="Gene3D" id="3.30.200.20">
    <property type="entry name" value="Phosphorylase Kinase, domain 1"/>
    <property type="match status" value="1"/>
</dbReference>
<evidence type="ECO:0000313" key="9">
    <source>
        <dbReference type="EMBL" id="CAF9937560.1"/>
    </source>
</evidence>
<dbReference type="InterPro" id="IPR008271">
    <property type="entry name" value="Ser/Thr_kinase_AS"/>
</dbReference>
<evidence type="ECO:0000259" key="8">
    <source>
        <dbReference type="PROSITE" id="PS50011"/>
    </source>
</evidence>
<dbReference type="InterPro" id="IPR017441">
    <property type="entry name" value="Protein_kinase_ATP_BS"/>
</dbReference>
<evidence type="ECO:0000256" key="4">
    <source>
        <dbReference type="ARBA" id="ARBA00022777"/>
    </source>
</evidence>
<dbReference type="InterPro" id="IPR000719">
    <property type="entry name" value="Prot_kinase_dom"/>
</dbReference>
<name>A0A8H3G832_9LECA</name>
<dbReference type="AlphaFoldDB" id="A0A8H3G832"/>
<dbReference type="GO" id="GO:0005634">
    <property type="term" value="C:nucleus"/>
    <property type="evidence" value="ECO:0007669"/>
    <property type="project" value="TreeGrafter"/>
</dbReference>
<evidence type="ECO:0000256" key="1">
    <source>
        <dbReference type="ARBA" id="ARBA00022527"/>
    </source>
</evidence>
<proteinExistence type="predicted"/>
<dbReference type="Gene3D" id="3.30.1120.30">
    <property type="entry name" value="POLO box domain"/>
    <property type="match status" value="2"/>
</dbReference>
<feature type="region of interest" description="Disordered" evidence="7">
    <location>
        <begin position="1"/>
        <end position="58"/>
    </location>
</feature>
<dbReference type="InterPro" id="IPR033701">
    <property type="entry name" value="POLO_box_1"/>
</dbReference>
<reference evidence="9" key="1">
    <citation type="submission" date="2021-03" db="EMBL/GenBank/DDBJ databases">
        <authorList>
            <person name="Tagirdzhanova G."/>
        </authorList>
    </citation>
    <scope>NUCLEOTIDE SEQUENCE</scope>
</reference>
<keyword evidence="10" id="KW-1185">Reference proteome</keyword>
<dbReference type="PANTHER" id="PTHR24345">
    <property type="entry name" value="SERINE/THREONINE-PROTEIN KINASE PLK"/>
    <property type="match status" value="1"/>
</dbReference>
<dbReference type="SMART" id="SM00220">
    <property type="entry name" value="S_TKc"/>
    <property type="match status" value="1"/>
</dbReference>
<evidence type="ECO:0000256" key="3">
    <source>
        <dbReference type="ARBA" id="ARBA00022741"/>
    </source>
</evidence>
<dbReference type="GO" id="GO:0005524">
    <property type="term" value="F:ATP binding"/>
    <property type="evidence" value="ECO:0007669"/>
    <property type="project" value="UniProtKB-UniRule"/>
</dbReference>
<dbReference type="CDD" id="cd13117">
    <property type="entry name" value="POLO_box_2"/>
    <property type="match status" value="1"/>
</dbReference>
<dbReference type="GO" id="GO:0005737">
    <property type="term" value="C:cytoplasm"/>
    <property type="evidence" value="ECO:0007669"/>
    <property type="project" value="TreeGrafter"/>
</dbReference>
<feature type="compositionally biased region" description="Basic and acidic residues" evidence="7">
    <location>
        <begin position="589"/>
        <end position="608"/>
    </location>
</feature>
<feature type="compositionally biased region" description="Basic and acidic residues" evidence="7">
    <location>
        <begin position="26"/>
        <end position="39"/>
    </location>
</feature>
<dbReference type="InterPro" id="IPR011009">
    <property type="entry name" value="Kinase-like_dom_sf"/>
</dbReference>
<dbReference type="GO" id="GO:0000776">
    <property type="term" value="C:kinetochore"/>
    <property type="evidence" value="ECO:0007669"/>
    <property type="project" value="TreeGrafter"/>
</dbReference>
<dbReference type="PROSITE" id="PS00108">
    <property type="entry name" value="PROTEIN_KINASE_ST"/>
    <property type="match status" value="1"/>
</dbReference>
<dbReference type="GO" id="GO:0000922">
    <property type="term" value="C:spindle pole"/>
    <property type="evidence" value="ECO:0007669"/>
    <property type="project" value="TreeGrafter"/>
</dbReference>
<dbReference type="GO" id="GO:0007052">
    <property type="term" value="P:mitotic spindle organization"/>
    <property type="evidence" value="ECO:0007669"/>
    <property type="project" value="TreeGrafter"/>
</dbReference>
<keyword evidence="2" id="KW-0808">Transferase</keyword>
<feature type="region of interest" description="Disordered" evidence="7">
    <location>
        <begin position="519"/>
        <end position="608"/>
    </location>
</feature>
<feature type="compositionally biased region" description="Basic residues" evidence="7">
    <location>
        <begin position="630"/>
        <end position="644"/>
    </location>
</feature>
<dbReference type="Gene3D" id="1.10.510.10">
    <property type="entry name" value="Transferase(Phosphotransferase) domain 1"/>
    <property type="match status" value="1"/>
</dbReference>
<comment type="caution">
    <text evidence="9">The sequence shown here is derived from an EMBL/GenBank/DDBJ whole genome shotgun (WGS) entry which is preliminary data.</text>
</comment>
<evidence type="ECO:0000256" key="7">
    <source>
        <dbReference type="SAM" id="MobiDB-lite"/>
    </source>
</evidence>
<feature type="compositionally biased region" description="Low complexity" evidence="7">
    <location>
        <begin position="530"/>
        <end position="541"/>
    </location>
</feature>
<dbReference type="InterPro" id="IPR033695">
    <property type="entry name" value="POLO_box_2"/>
</dbReference>
<dbReference type="PROSITE" id="PS00107">
    <property type="entry name" value="PROTEIN_KINASE_ATP"/>
    <property type="match status" value="1"/>
</dbReference>
<feature type="domain" description="Protein kinase" evidence="8">
    <location>
        <begin position="59"/>
        <end position="337"/>
    </location>
</feature>
<dbReference type="GO" id="GO:0004674">
    <property type="term" value="F:protein serine/threonine kinase activity"/>
    <property type="evidence" value="ECO:0007669"/>
    <property type="project" value="UniProtKB-KW"/>
</dbReference>